<protein>
    <submittedName>
        <fullName evidence="1">Uncharacterized protein</fullName>
    </submittedName>
</protein>
<organism evidence="1 2">
    <name type="scientific">Pandoraea sputorum</name>
    <dbReference type="NCBI Taxonomy" id="93222"/>
    <lineage>
        <taxon>Bacteria</taxon>
        <taxon>Pseudomonadati</taxon>
        <taxon>Pseudomonadota</taxon>
        <taxon>Betaproteobacteria</taxon>
        <taxon>Burkholderiales</taxon>
        <taxon>Burkholderiaceae</taxon>
        <taxon>Pandoraea</taxon>
    </lineage>
</organism>
<reference evidence="1 2" key="1">
    <citation type="submission" date="2017-06" db="EMBL/GenBank/DDBJ databases">
        <authorList>
            <consortium name="Pathogen Informatics"/>
        </authorList>
    </citation>
    <scope>NUCLEOTIDE SEQUENCE [LARGE SCALE GENOMIC DNA]</scope>
    <source>
        <strain evidence="1 2">NCTC13161</strain>
    </source>
</reference>
<dbReference type="RefSeq" id="WP_039393576.1">
    <property type="nucleotide sequence ID" value="NZ_CP010431.2"/>
</dbReference>
<gene>
    <name evidence="1" type="ORF">SAMEA4530655_04689</name>
</gene>
<dbReference type="EMBL" id="LT906435">
    <property type="protein sequence ID" value="SNU89623.1"/>
    <property type="molecule type" value="Genomic_DNA"/>
</dbReference>
<proteinExistence type="predicted"/>
<name>A0A239SYH9_9BURK</name>
<evidence type="ECO:0000313" key="2">
    <source>
        <dbReference type="Proteomes" id="UP000215126"/>
    </source>
</evidence>
<dbReference type="GeneID" id="88097260"/>
<dbReference type="STRING" id="93222.NA29_02270"/>
<keyword evidence="2" id="KW-1185">Reference proteome</keyword>
<accession>A0A239SYH9</accession>
<dbReference type="Proteomes" id="UP000215126">
    <property type="component" value="Chromosome 1"/>
</dbReference>
<dbReference type="KEGG" id="pspu:NA29_02270"/>
<dbReference type="OrthoDB" id="8943287at2"/>
<dbReference type="AlphaFoldDB" id="A0A239SYH9"/>
<evidence type="ECO:0000313" key="1">
    <source>
        <dbReference type="EMBL" id="SNU89623.1"/>
    </source>
</evidence>
<sequence>MRGLARLAGVWCNDRVFLAWLEDLSGHAFTTDDAVELIYLKCGIGSRRELETNPDAAAIFLTEIREPFMRWRAAHPDEVAKY</sequence>